<name>A0AAP0DW84_9ASTR</name>
<dbReference type="AlphaFoldDB" id="A0AAP0DW84"/>
<dbReference type="EMBL" id="JBCNJP010000006">
    <property type="protein sequence ID" value="KAK9078293.1"/>
    <property type="molecule type" value="Genomic_DNA"/>
</dbReference>
<evidence type="ECO:0000313" key="8">
    <source>
        <dbReference type="EMBL" id="KAK9078293.1"/>
    </source>
</evidence>
<evidence type="ECO:0000256" key="2">
    <source>
        <dbReference type="ARBA" id="ARBA00022695"/>
    </source>
</evidence>
<dbReference type="GO" id="GO:0003964">
    <property type="term" value="F:RNA-directed DNA polymerase activity"/>
    <property type="evidence" value="ECO:0007669"/>
    <property type="project" value="UniProtKB-KW"/>
</dbReference>
<dbReference type="GO" id="GO:0004519">
    <property type="term" value="F:endonuclease activity"/>
    <property type="evidence" value="ECO:0007669"/>
    <property type="project" value="UniProtKB-KW"/>
</dbReference>
<keyword evidence="3" id="KW-0540">Nuclease</keyword>
<evidence type="ECO:0000256" key="6">
    <source>
        <dbReference type="ARBA" id="ARBA00022918"/>
    </source>
</evidence>
<evidence type="ECO:0000256" key="3">
    <source>
        <dbReference type="ARBA" id="ARBA00022722"/>
    </source>
</evidence>
<accession>A0AAP0DW84</accession>
<sequence length="167" mass="19678">MCVASDFAVGRFWVKGSYIWGSKVIVYSDHSAVRYLMEKKDTKPRLIWWIFLLQEFNLEIRDKNGSENVVADHLSRFPHIEAEEDDVMINETFPDEQLLNVSNLPWYANIVNYLAVGRERKLQLGELEELQDEAYECASVYKNKMKKVHDAKLKRMDFQVGNREAWE</sequence>
<gene>
    <name evidence="8" type="ORF">SSX86_002350</name>
</gene>
<comment type="caution">
    <text evidence="8">The sequence shown here is derived from an EMBL/GenBank/DDBJ whole genome shotgun (WGS) entry which is preliminary data.</text>
</comment>
<evidence type="ECO:0000259" key="7">
    <source>
        <dbReference type="Pfam" id="PF17917"/>
    </source>
</evidence>
<evidence type="ECO:0000256" key="1">
    <source>
        <dbReference type="ARBA" id="ARBA00022679"/>
    </source>
</evidence>
<dbReference type="PANTHER" id="PTHR34072:SF57">
    <property type="entry name" value="RNA-DIRECTED DNA POLYMERASE"/>
    <property type="match status" value="1"/>
</dbReference>
<dbReference type="Proteomes" id="UP001408789">
    <property type="component" value="Unassembled WGS sequence"/>
</dbReference>
<dbReference type="Pfam" id="PF17917">
    <property type="entry name" value="RT_RNaseH"/>
    <property type="match status" value="1"/>
</dbReference>
<dbReference type="InterPro" id="IPR041373">
    <property type="entry name" value="RT_RNaseH"/>
</dbReference>
<keyword evidence="6" id="KW-0695">RNA-directed DNA polymerase</keyword>
<keyword evidence="5" id="KW-0378">Hydrolase</keyword>
<proteinExistence type="predicted"/>
<keyword evidence="1" id="KW-0808">Transferase</keyword>
<dbReference type="GO" id="GO:0016787">
    <property type="term" value="F:hydrolase activity"/>
    <property type="evidence" value="ECO:0007669"/>
    <property type="project" value="UniProtKB-KW"/>
</dbReference>
<keyword evidence="2" id="KW-0548">Nucleotidyltransferase</keyword>
<feature type="domain" description="Reverse transcriptase RNase H-like" evidence="7">
    <location>
        <begin position="17"/>
        <end position="56"/>
    </location>
</feature>
<reference evidence="8 9" key="1">
    <citation type="submission" date="2024-04" db="EMBL/GenBank/DDBJ databases">
        <title>The reference genome of an endangered Asteraceae, Deinandra increscens subsp. villosa, native to the Central Coast of California.</title>
        <authorList>
            <person name="Guilliams M."/>
            <person name="Hasenstab-Lehman K."/>
            <person name="Meyer R."/>
            <person name="Mcevoy S."/>
        </authorList>
    </citation>
    <scope>NUCLEOTIDE SEQUENCE [LARGE SCALE GENOMIC DNA]</scope>
    <source>
        <tissue evidence="8">Leaf</tissue>
    </source>
</reference>
<organism evidence="8 9">
    <name type="scientific">Deinandra increscens subsp. villosa</name>
    <dbReference type="NCBI Taxonomy" id="3103831"/>
    <lineage>
        <taxon>Eukaryota</taxon>
        <taxon>Viridiplantae</taxon>
        <taxon>Streptophyta</taxon>
        <taxon>Embryophyta</taxon>
        <taxon>Tracheophyta</taxon>
        <taxon>Spermatophyta</taxon>
        <taxon>Magnoliopsida</taxon>
        <taxon>eudicotyledons</taxon>
        <taxon>Gunneridae</taxon>
        <taxon>Pentapetalae</taxon>
        <taxon>asterids</taxon>
        <taxon>campanulids</taxon>
        <taxon>Asterales</taxon>
        <taxon>Asteraceae</taxon>
        <taxon>Asteroideae</taxon>
        <taxon>Heliantheae alliance</taxon>
        <taxon>Madieae</taxon>
        <taxon>Madiinae</taxon>
        <taxon>Deinandra</taxon>
    </lineage>
</organism>
<evidence type="ECO:0000256" key="5">
    <source>
        <dbReference type="ARBA" id="ARBA00022801"/>
    </source>
</evidence>
<evidence type="ECO:0000256" key="4">
    <source>
        <dbReference type="ARBA" id="ARBA00022759"/>
    </source>
</evidence>
<dbReference type="PANTHER" id="PTHR34072">
    <property type="entry name" value="ENZYMATIC POLYPROTEIN-RELATED"/>
    <property type="match status" value="1"/>
</dbReference>
<keyword evidence="4" id="KW-0255">Endonuclease</keyword>
<evidence type="ECO:0000313" key="9">
    <source>
        <dbReference type="Proteomes" id="UP001408789"/>
    </source>
</evidence>
<protein>
    <recommendedName>
        <fullName evidence="7">Reverse transcriptase RNase H-like domain-containing protein</fullName>
    </recommendedName>
</protein>
<keyword evidence="9" id="KW-1185">Reference proteome</keyword>